<gene>
    <name evidence="13" type="ORF">ACH429_24095</name>
</gene>
<dbReference type="Pfam" id="PF01061">
    <property type="entry name" value="ABC2_membrane"/>
    <property type="match status" value="1"/>
</dbReference>
<evidence type="ECO:0000256" key="3">
    <source>
        <dbReference type="ARBA" id="ARBA00022553"/>
    </source>
</evidence>
<evidence type="ECO:0000256" key="7">
    <source>
        <dbReference type="ARBA" id="ARBA00022989"/>
    </source>
</evidence>
<feature type="compositionally biased region" description="Pro residues" evidence="9">
    <location>
        <begin position="155"/>
        <end position="166"/>
    </location>
</feature>
<dbReference type="RefSeq" id="WP_398719479.1">
    <property type="nucleotide sequence ID" value="NZ_JBIRWE010000014.1"/>
</dbReference>
<dbReference type="Proteomes" id="UP001611548">
    <property type="component" value="Unassembled WGS sequence"/>
</dbReference>
<dbReference type="SUPFAM" id="SSF49879">
    <property type="entry name" value="SMAD/FHA domain"/>
    <property type="match status" value="2"/>
</dbReference>
<feature type="transmembrane region" description="Helical" evidence="10">
    <location>
        <begin position="803"/>
        <end position="825"/>
    </location>
</feature>
<accession>A0ABW7UX49</accession>
<keyword evidence="2" id="KW-0813">Transport</keyword>
<dbReference type="InterPro" id="IPR050352">
    <property type="entry name" value="ABCG_transporters"/>
</dbReference>
<dbReference type="Pfam" id="PF00005">
    <property type="entry name" value="ABC_tran"/>
    <property type="match status" value="1"/>
</dbReference>
<feature type="transmembrane region" description="Helical" evidence="10">
    <location>
        <begin position="657"/>
        <end position="680"/>
    </location>
</feature>
<dbReference type="InterPro" id="IPR013525">
    <property type="entry name" value="ABC2_TM"/>
</dbReference>
<evidence type="ECO:0000259" key="11">
    <source>
        <dbReference type="PROSITE" id="PS50006"/>
    </source>
</evidence>
<feature type="transmembrane region" description="Helical" evidence="10">
    <location>
        <begin position="615"/>
        <end position="637"/>
    </location>
</feature>
<feature type="compositionally biased region" description="Low complexity" evidence="9">
    <location>
        <begin position="144"/>
        <end position="154"/>
    </location>
</feature>
<dbReference type="InterPro" id="IPR027417">
    <property type="entry name" value="P-loop_NTPase"/>
</dbReference>
<dbReference type="SMART" id="SM00382">
    <property type="entry name" value="AAA"/>
    <property type="match status" value="1"/>
</dbReference>
<comment type="caution">
    <text evidence="13">The sequence shown here is derived from an EMBL/GenBank/DDBJ whole genome shotgun (WGS) entry which is preliminary data.</text>
</comment>
<proteinExistence type="predicted"/>
<feature type="transmembrane region" description="Helical" evidence="10">
    <location>
        <begin position="700"/>
        <end position="722"/>
    </location>
</feature>
<protein>
    <submittedName>
        <fullName evidence="13">FHA domain-containing protein</fullName>
    </submittedName>
</protein>
<dbReference type="PROSITE" id="PS50893">
    <property type="entry name" value="ABC_TRANSPORTER_2"/>
    <property type="match status" value="1"/>
</dbReference>
<dbReference type="Gene3D" id="3.40.50.300">
    <property type="entry name" value="P-loop containing nucleotide triphosphate hydrolases"/>
    <property type="match status" value="1"/>
</dbReference>
<dbReference type="PROSITE" id="PS50006">
    <property type="entry name" value="FHA_DOMAIN"/>
    <property type="match status" value="2"/>
</dbReference>
<reference evidence="13 14" key="1">
    <citation type="submission" date="2024-10" db="EMBL/GenBank/DDBJ databases">
        <title>The Natural Products Discovery Center: Release of the First 8490 Sequenced Strains for Exploring Actinobacteria Biosynthetic Diversity.</title>
        <authorList>
            <person name="Kalkreuter E."/>
            <person name="Kautsar S.A."/>
            <person name="Yang D."/>
            <person name="Bader C.D."/>
            <person name="Teijaro C.N."/>
            <person name="Fluegel L."/>
            <person name="Davis C.M."/>
            <person name="Simpson J.R."/>
            <person name="Lauterbach L."/>
            <person name="Steele A.D."/>
            <person name="Gui C."/>
            <person name="Meng S."/>
            <person name="Li G."/>
            <person name="Viehrig K."/>
            <person name="Ye F."/>
            <person name="Su P."/>
            <person name="Kiefer A.F."/>
            <person name="Nichols A."/>
            <person name="Cepeda A.J."/>
            <person name="Yan W."/>
            <person name="Fan B."/>
            <person name="Jiang Y."/>
            <person name="Adhikari A."/>
            <person name="Zheng C.-J."/>
            <person name="Schuster L."/>
            <person name="Cowan T.M."/>
            <person name="Smanski M.J."/>
            <person name="Chevrette M.G."/>
            <person name="De Carvalho L.P.S."/>
            <person name="Shen B."/>
        </authorList>
    </citation>
    <scope>NUCLEOTIDE SEQUENCE [LARGE SCALE GENOMIC DNA]</scope>
    <source>
        <strain evidence="13 14">NPDC020327</strain>
    </source>
</reference>
<evidence type="ECO:0000256" key="2">
    <source>
        <dbReference type="ARBA" id="ARBA00022448"/>
    </source>
</evidence>
<evidence type="ECO:0000259" key="12">
    <source>
        <dbReference type="PROSITE" id="PS50893"/>
    </source>
</evidence>
<evidence type="ECO:0000256" key="6">
    <source>
        <dbReference type="ARBA" id="ARBA00022840"/>
    </source>
</evidence>
<feature type="domain" description="FHA" evidence="11">
    <location>
        <begin position="39"/>
        <end position="88"/>
    </location>
</feature>
<dbReference type="PANTHER" id="PTHR48041:SF139">
    <property type="entry name" value="PROTEIN SCARLET"/>
    <property type="match status" value="1"/>
</dbReference>
<evidence type="ECO:0000256" key="10">
    <source>
        <dbReference type="SAM" id="Phobius"/>
    </source>
</evidence>
<keyword evidence="8 10" id="KW-0472">Membrane</keyword>
<evidence type="ECO:0000256" key="8">
    <source>
        <dbReference type="ARBA" id="ARBA00023136"/>
    </source>
</evidence>
<dbReference type="InterPro" id="IPR003439">
    <property type="entry name" value="ABC_transporter-like_ATP-bd"/>
</dbReference>
<feature type="transmembrane region" description="Helical" evidence="10">
    <location>
        <begin position="577"/>
        <end position="595"/>
    </location>
</feature>
<keyword evidence="5" id="KW-0547">Nucleotide-binding</keyword>
<evidence type="ECO:0000256" key="5">
    <source>
        <dbReference type="ARBA" id="ARBA00022741"/>
    </source>
</evidence>
<evidence type="ECO:0000256" key="9">
    <source>
        <dbReference type="SAM" id="MobiDB-lite"/>
    </source>
</evidence>
<keyword evidence="3" id="KW-0597">Phosphoprotein</keyword>
<keyword evidence="14" id="KW-1185">Reference proteome</keyword>
<dbReference type="EMBL" id="JBIRWE010000014">
    <property type="protein sequence ID" value="MFI1967162.1"/>
    <property type="molecule type" value="Genomic_DNA"/>
</dbReference>
<keyword evidence="6" id="KW-0067">ATP-binding</keyword>
<keyword evidence="7 10" id="KW-1133">Transmembrane helix</keyword>
<dbReference type="Gene3D" id="2.60.200.20">
    <property type="match status" value="2"/>
</dbReference>
<evidence type="ECO:0000313" key="14">
    <source>
        <dbReference type="Proteomes" id="UP001611548"/>
    </source>
</evidence>
<name>A0ABW7UX49_9ACTN</name>
<feature type="domain" description="FHA" evidence="11">
    <location>
        <begin position="186"/>
        <end position="236"/>
    </location>
</feature>
<evidence type="ECO:0000256" key="1">
    <source>
        <dbReference type="ARBA" id="ARBA00004141"/>
    </source>
</evidence>
<dbReference type="InterPro" id="IPR003593">
    <property type="entry name" value="AAA+_ATPase"/>
</dbReference>
<dbReference type="SUPFAM" id="SSF52540">
    <property type="entry name" value="P-loop containing nucleoside triphosphate hydrolases"/>
    <property type="match status" value="1"/>
</dbReference>
<feature type="domain" description="ABC transporter" evidence="12">
    <location>
        <begin position="265"/>
        <end position="504"/>
    </location>
</feature>
<feature type="region of interest" description="Disordered" evidence="9">
    <location>
        <begin position="144"/>
        <end position="177"/>
    </location>
</feature>
<evidence type="ECO:0000256" key="4">
    <source>
        <dbReference type="ARBA" id="ARBA00022692"/>
    </source>
</evidence>
<dbReference type="Pfam" id="PF00498">
    <property type="entry name" value="FHA"/>
    <property type="match status" value="2"/>
</dbReference>
<dbReference type="InterPro" id="IPR000253">
    <property type="entry name" value="FHA_dom"/>
</dbReference>
<evidence type="ECO:0000313" key="13">
    <source>
        <dbReference type="EMBL" id="MFI1967162.1"/>
    </source>
</evidence>
<dbReference type="InterPro" id="IPR008984">
    <property type="entry name" value="SMAD_FHA_dom_sf"/>
</dbReference>
<dbReference type="SMART" id="SM00240">
    <property type="entry name" value="FHA"/>
    <property type="match status" value="2"/>
</dbReference>
<sequence>MPGAPARGSLGRQAVGHEVPEPVLELNGRTWALDPSTTYTIGRDPQGHVVVEDPRVSWRHANLRWVEGSWFVEDRGSTNGTFLRGRRVERAEVVPGTELRLGNAVDGPRLDLLPAHAPAHGGPTHPAPATARPVLAAPEHAPLAEPHLPYVPDQPARPAPRPAPPPADDEPHHPDGLHRLAAGFVTRIGRGPENDLVVHDLQVSRRHAEFRSTRDGHFEIVDLGSHHGTYVNGRPVQRQVLGPHDLIGVGRSTFRLVGDQLEEFVDTGEVPFSVRRLAIAHEGRQTLGDISFTVPERSLVAVIGPPGSGKSALLDALTGRRPADRGEVLYNHRNLYRNFPELRRRIGLVPRDCGQHEELTVRTALTYAAKLRFPGDTKAAERAARVDEVLYELGLDADAHKKTGSLSDGRRKRVSLALELLTDPSLLLLDEPTPGLDPSTDRDVMELLRDIADEGRTVLLVTGSVADLALCDHVLVMAPGGSLAYFGPPEEALSFFGYNCWTDVFAAFETYRDYDWAARWRGSQHYQRYAAELDTVAPRPVRALPGPGRAPRPQRWPAQLLTLVRRCFRVLFSGRRFLLLMVLLPAVFGAVSALIPADGFVAPQPPARYNGGAGLALMIMVVGASLSGAAGSVRQLAKERAVYERERAVGLSRSAYLMSKVFVLGLITALQTAVICAVALSVRELPERGLVIAGAPAVELFLPVLGVGFVSMMLGLVVSALVRTERRTMPLAVVYALVQLAFTGVLFRLFGNPGLEQLAWLMPARWAVGAAAATLDLSHLMAPWDAERPRDLDPLWDHTVAQWTFDLAVLLVIALACCFAVARLLRRRDREALLD</sequence>
<keyword evidence="4 10" id="KW-0812">Transmembrane</keyword>
<feature type="transmembrane region" description="Helical" evidence="10">
    <location>
        <begin position="729"/>
        <end position="750"/>
    </location>
</feature>
<comment type="subcellular location">
    <subcellularLocation>
        <location evidence="1">Membrane</location>
        <topology evidence="1">Multi-pass membrane protein</topology>
    </subcellularLocation>
</comment>
<dbReference type="PANTHER" id="PTHR48041">
    <property type="entry name" value="ABC TRANSPORTER G FAMILY MEMBER 28"/>
    <property type="match status" value="1"/>
</dbReference>
<organism evidence="13 14">
    <name type="scientific">Streptomyces pathocidini</name>
    <dbReference type="NCBI Taxonomy" id="1650571"/>
    <lineage>
        <taxon>Bacteria</taxon>
        <taxon>Bacillati</taxon>
        <taxon>Actinomycetota</taxon>
        <taxon>Actinomycetes</taxon>
        <taxon>Kitasatosporales</taxon>
        <taxon>Streptomycetaceae</taxon>
        <taxon>Streptomyces</taxon>
    </lineage>
</organism>
<dbReference type="CDD" id="cd00060">
    <property type="entry name" value="FHA"/>
    <property type="match status" value="1"/>
</dbReference>